<reference evidence="2 3" key="1">
    <citation type="submission" date="2024-04" db="EMBL/GenBank/DDBJ databases">
        <title>Tritrichomonas musculus Genome.</title>
        <authorList>
            <person name="Alves-Ferreira E."/>
            <person name="Grigg M."/>
            <person name="Lorenzi H."/>
            <person name="Galac M."/>
        </authorList>
    </citation>
    <scope>NUCLEOTIDE SEQUENCE [LARGE SCALE GENOMIC DNA]</scope>
    <source>
        <strain evidence="2 3">EAF2021</strain>
    </source>
</reference>
<dbReference type="PANTHER" id="PTHR43358">
    <property type="entry name" value="ALPHA/BETA-HYDROLASE"/>
    <property type="match status" value="1"/>
</dbReference>
<dbReference type="InterPro" id="IPR022742">
    <property type="entry name" value="Hydrolase_4"/>
</dbReference>
<evidence type="ECO:0000313" key="3">
    <source>
        <dbReference type="Proteomes" id="UP001470230"/>
    </source>
</evidence>
<dbReference type="Pfam" id="PF12146">
    <property type="entry name" value="Hydrolase_4"/>
    <property type="match status" value="1"/>
</dbReference>
<dbReference type="EMBL" id="JAPFFF010000003">
    <property type="protein sequence ID" value="KAK8894646.1"/>
    <property type="molecule type" value="Genomic_DNA"/>
</dbReference>
<organism evidence="2 3">
    <name type="scientific">Tritrichomonas musculus</name>
    <dbReference type="NCBI Taxonomy" id="1915356"/>
    <lineage>
        <taxon>Eukaryota</taxon>
        <taxon>Metamonada</taxon>
        <taxon>Parabasalia</taxon>
        <taxon>Tritrichomonadida</taxon>
        <taxon>Tritrichomonadidae</taxon>
        <taxon>Tritrichomonas</taxon>
    </lineage>
</organism>
<protein>
    <recommendedName>
        <fullName evidence="1">Serine aminopeptidase S33 domain-containing protein</fullName>
    </recommendedName>
</protein>
<gene>
    <name evidence="2" type="ORF">M9Y10_023083</name>
</gene>
<dbReference type="SUPFAM" id="SSF53474">
    <property type="entry name" value="alpha/beta-Hydrolases"/>
    <property type="match status" value="1"/>
</dbReference>
<proteinExistence type="predicted"/>
<feature type="domain" description="Serine aminopeptidase S33" evidence="1">
    <location>
        <begin position="68"/>
        <end position="171"/>
    </location>
</feature>
<dbReference type="InterPro" id="IPR052920">
    <property type="entry name" value="DNA-binding_regulatory"/>
</dbReference>
<keyword evidence="3" id="KW-1185">Reference proteome</keyword>
<evidence type="ECO:0000313" key="2">
    <source>
        <dbReference type="EMBL" id="KAK8894646.1"/>
    </source>
</evidence>
<comment type="caution">
    <text evidence="2">The sequence shown here is derived from an EMBL/GenBank/DDBJ whole genome shotgun (WGS) entry which is preliminary data.</text>
</comment>
<dbReference type="Proteomes" id="UP001470230">
    <property type="component" value="Unassembled WGS sequence"/>
</dbReference>
<dbReference type="Gene3D" id="3.40.50.1820">
    <property type="entry name" value="alpha/beta hydrolase"/>
    <property type="match status" value="1"/>
</dbReference>
<accession>A0ABR2KV37</accession>
<dbReference type="InterPro" id="IPR029058">
    <property type="entry name" value="AB_hydrolase_fold"/>
</dbReference>
<dbReference type="PANTHER" id="PTHR43358:SF4">
    <property type="entry name" value="ALPHA_BETA HYDROLASE FOLD-1 DOMAIN-CONTAINING PROTEIN"/>
    <property type="match status" value="1"/>
</dbReference>
<name>A0ABR2KV37_9EUKA</name>
<evidence type="ECO:0000259" key="1">
    <source>
        <dbReference type="Pfam" id="PF12146"/>
    </source>
</evidence>
<sequence length="292" mass="33726">MNQDVQDCDIINRLFIWRRKDEKPSLSSNKNDEGMEFIKIPMVNNKRIDENIVALLIRSNNKLSGNPVVIIAHGNGETIDYYKQFANEFLPHGISVCIPDYRGYGYSDGEHGTASVNEREDIIAVYQYLKNQGFEKISYFGRSLGATCGIFLAAECPDLVCIALDSPWMSTIEWNQHMAQEFYHIDADRYNELLPIVLSEIECDTEINFNEVEEPREAASKITQPLFLMHGKYDDIIPPENSDEFYGLIQSQEKCFEPFDGNHNDERRTDIFYRMFKFILHYNGIVMPSDNS</sequence>